<evidence type="ECO:0000313" key="1">
    <source>
        <dbReference type="EMBL" id="EOB07776.1"/>
    </source>
</evidence>
<dbReference type="AlphaFoldDB" id="R0KBP2"/>
<dbReference type="EMBL" id="KB742491">
    <property type="protein sequence ID" value="EOB07776.1"/>
    <property type="molecule type" value="Genomic_DNA"/>
</dbReference>
<organism evidence="1 2">
    <name type="scientific">Anas platyrhynchos</name>
    <name type="common">Mallard</name>
    <name type="synonym">Anas boschas</name>
    <dbReference type="NCBI Taxonomy" id="8839"/>
    <lineage>
        <taxon>Eukaryota</taxon>
        <taxon>Metazoa</taxon>
        <taxon>Chordata</taxon>
        <taxon>Craniata</taxon>
        <taxon>Vertebrata</taxon>
        <taxon>Euteleostomi</taxon>
        <taxon>Archelosauria</taxon>
        <taxon>Archosauria</taxon>
        <taxon>Dinosauria</taxon>
        <taxon>Saurischia</taxon>
        <taxon>Theropoda</taxon>
        <taxon>Coelurosauria</taxon>
        <taxon>Aves</taxon>
        <taxon>Neognathae</taxon>
        <taxon>Galloanserae</taxon>
        <taxon>Anseriformes</taxon>
        <taxon>Anatidae</taxon>
        <taxon>Anatinae</taxon>
        <taxon>Anas</taxon>
    </lineage>
</organism>
<gene>
    <name evidence="1" type="ORF">Anapl_12958</name>
</gene>
<dbReference type="Proteomes" id="UP000296049">
    <property type="component" value="Unassembled WGS sequence"/>
</dbReference>
<name>R0KBP2_ANAPL</name>
<reference evidence="2" key="1">
    <citation type="journal article" date="2013" name="Nat. Genet.">
        <title>The duck genome and transcriptome provide insight into an avian influenza virus reservoir species.</title>
        <authorList>
            <person name="Huang Y."/>
            <person name="Li Y."/>
            <person name="Burt D.W."/>
            <person name="Chen H."/>
            <person name="Zhang Y."/>
            <person name="Qian W."/>
            <person name="Kim H."/>
            <person name="Gan S."/>
            <person name="Zhao Y."/>
            <person name="Li J."/>
            <person name="Yi K."/>
            <person name="Feng H."/>
            <person name="Zhu P."/>
            <person name="Li B."/>
            <person name="Liu Q."/>
            <person name="Fairley S."/>
            <person name="Magor K.E."/>
            <person name="Du Z."/>
            <person name="Hu X."/>
            <person name="Goodman L."/>
            <person name="Tafer H."/>
            <person name="Vignal A."/>
            <person name="Lee T."/>
            <person name="Kim K.W."/>
            <person name="Sheng Z."/>
            <person name="An Y."/>
            <person name="Searle S."/>
            <person name="Herrero J."/>
            <person name="Groenen M.A."/>
            <person name="Crooijmans R.P."/>
            <person name="Faraut T."/>
            <person name="Cai Q."/>
            <person name="Webster R.G."/>
            <person name="Aldridge J.R."/>
            <person name="Warren W.C."/>
            <person name="Bartschat S."/>
            <person name="Kehr S."/>
            <person name="Marz M."/>
            <person name="Stadler P.F."/>
            <person name="Smith J."/>
            <person name="Kraus R.H."/>
            <person name="Zhao Y."/>
            <person name="Ren L."/>
            <person name="Fei J."/>
            <person name="Morisson M."/>
            <person name="Kaiser P."/>
            <person name="Griffin D.K."/>
            <person name="Rao M."/>
            <person name="Pitel F."/>
            <person name="Wang J."/>
            <person name="Li N."/>
        </authorList>
    </citation>
    <scope>NUCLEOTIDE SEQUENCE [LARGE SCALE GENOMIC DNA]</scope>
</reference>
<evidence type="ECO:0000313" key="2">
    <source>
        <dbReference type="Proteomes" id="UP000296049"/>
    </source>
</evidence>
<proteinExistence type="predicted"/>
<sequence>MAAARLPWRPRALKGGQGLRGCSQLSVERSFSTSVPSAGLLAPREEQTQRQGVIAHPRTQRGSCSFGKGSFMVDVQLASYRAPKLAIEVICQPGALAAVSLLLFGSRRELNDEIQKIFLNSSDLTYWSPYACARRSGRISSEAFQGAASVCTHQTLTLTRSCSDIPVCETLKGARVCKKTDHIVNRTESAGIDVACVPSWRETADWCRRLLKRAVCEPQAKQTEMQLVRVYQTQTDNGGMQPAQRPVAGDVRLVLEHHAVPSAAMCHVCEHFRHMVVFGLLNCKELTPRKVAFFVCWCERDAAVLLGQEAKA</sequence>
<keyword evidence="2" id="KW-1185">Reference proteome</keyword>
<accession>R0KBP2</accession>
<protein>
    <submittedName>
        <fullName evidence="1">Uncharacterized protein</fullName>
    </submittedName>
</protein>